<dbReference type="PIRSF" id="PIRSF002465">
    <property type="entry name" value="Phsphlp_syn_PlsX"/>
    <property type="match status" value="1"/>
</dbReference>
<dbReference type="Gene3D" id="3.40.718.10">
    <property type="entry name" value="Isopropylmalate Dehydrogenase"/>
    <property type="match status" value="1"/>
</dbReference>
<dbReference type="GO" id="GO:0006633">
    <property type="term" value="P:fatty acid biosynthetic process"/>
    <property type="evidence" value="ECO:0007669"/>
    <property type="project" value="UniProtKB-UniRule"/>
</dbReference>
<comment type="subcellular location">
    <subcellularLocation>
        <location evidence="10">Cytoplasm</location>
    </subcellularLocation>
    <text evidence="10">Associated with the membrane possibly through PlsY.</text>
</comment>
<evidence type="ECO:0000256" key="2">
    <source>
        <dbReference type="ARBA" id="ARBA00022490"/>
    </source>
</evidence>
<evidence type="ECO:0000256" key="10">
    <source>
        <dbReference type="HAMAP-Rule" id="MF_00019"/>
    </source>
</evidence>
<dbReference type="SUPFAM" id="SSF53659">
    <property type="entry name" value="Isocitrate/Isopropylmalate dehydrogenase-like"/>
    <property type="match status" value="1"/>
</dbReference>
<keyword evidence="12" id="KW-1185">Reference proteome</keyword>
<keyword evidence="2 10" id="KW-0963">Cytoplasm</keyword>
<dbReference type="InterPro" id="IPR003664">
    <property type="entry name" value="FA_synthesis"/>
</dbReference>
<reference evidence="11 12" key="1">
    <citation type="submission" date="2019-02" db="EMBL/GenBank/DDBJ databases">
        <title>Genome of a new Bacteroidetes strain.</title>
        <authorList>
            <person name="Pitt A."/>
        </authorList>
    </citation>
    <scope>NUCLEOTIDE SEQUENCE [LARGE SCALE GENOMIC DNA]</scope>
    <source>
        <strain evidence="11 12">103A-SOEBACH</strain>
    </source>
</reference>
<evidence type="ECO:0000313" key="12">
    <source>
        <dbReference type="Proteomes" id="UP000293583"/>
    </source>
</evidence>
<dbReference type="GO" id="GO:0005737">
    <property type="term" value="C:cytoplasm"/>
    <property type="evidence" value="ECO:0007669"/>
    <property type="project" value="UniProtKB-SubCell"/>
</dbReference>
<comment type="function">
    <text evidence="10">Catalyzes the reversible formation of acyl-phosphate (acyl-PO(4)) from acyl-[acyl-carrier-protein] (acyl-ACP). This enzyme utilizes acyl-ACP as fatty acyl donor, but not acyl-CoA.</text>
</comment>
<keyword evidence="7 10" id="KW-1208">Phospholipid metabolism</keyword>
<dbReference type="GO" id="GO:0043811">
    <property type="term" value="F:phosphate:acyl-[acyl carrier protein] acyltransferase activity"/>
    <property type="evidence" value="ECO:0007669"/>
    <property type="project" value="UniProtKB-UniRule"/>
</dbReference>
<name>A0A4Q9BEI3_9BACT</name>
<organism evidence="11 12">
    <name type="scientific">Aquirufa antheringensis</name>
    <dbReference type="NCBI Taxonomy" id="2516559"/>
    <lineage>
        <taxon>Bacteria</taxon>
        <taxon>Pseudomonadati</taxon>
        <taxon>Bacteroidota</taxon>
        <taxon>Cytophagia</taxon>
        <taxon>Cytophagales</taxon>
        <taxon>Flectobacillaceae</taxon>
        <taxon>Aquirufa</taxon>
    </lineage>
</organism>
<dbReference type="Proteomes" id="UP000293583">
    <property type="component" value="Unassembled WGS sequence"/>
</dbReference>
<gene>
    <name evidence="10 11" type="primary">plsX</name>
    <name evidence="11" type="ORF">EWU20_04495</name>
</gene>
<dbReference type="HAMAP" id="MF_00019">
    <property type="entry name" value="PlsX"/>
    <property type="match status" value="1"/>
</dbReference>
<comment type="catalytic activity">
    <reaction evidence="1 10">
        <text>a fatty acyl-[ACP] + phosphate = an acyl phosphate + holo-[ACP]</text>
        <dbReference type="Rhea" id="RHEA:42292"/>
        <dbReference type="Rhea" id="RHEA-COMP:9685"/>
        <dbReference type="Rhea" id="RHEA-COMP:14125"/>
        <dbReference type="ChEBI" id="CHEBI:43474"/>
        <dbReference type="ChEBI" id="CHEBI:59918"/>
        <dbReference type="ChEBI" id="CHEBI:64479"/>
        <dbReference type="ChEBI" id="CHEBI:138651"/>
        <dbReference type="EC" id="2.3.1.274"/>
    </reaction>
</comment>
<dbReference type="EMBL" id="SEWY01000002">
    <property type="protein sequence ID" value="TBH74407.1"/>
    <property type="molecule type" value="Genomic_DNA"/>
</dbReference>
<comment type="pathway">
    <text evidence="10">Lipid metabolism; phospholipid metabolism.</text>
</comment>
<comment type="subunit">
    <text evidence="9 10">Homodimer. Probably interacts with PlsY.</text>
</comment>
<dbReference type="OrthoDB" id="9806408at2"/>
<comment type="caution">
    <text evidence="11">The sequence shown here is derived from an EMBL/GenBank/DDBJ whole genome shotgun (WGS) entry which is preliminary data.</text>
</comment>
<dbReference type="UniPathway" id="UPA00085"/>
<dbReference type="Pfam" id="PF02504">
    <property type="entry name" value="FA_synthesis"/>
    <property type="match status" value="1"/>
</dbReference>
<dbReference type="NCBIfam" id="TIGR00182">
    <property type="entry name" value="plsX"/>
    <property type="match status" value="1"/>
</dbReference>
<accession>A0A4Q9BEI3</accession>
<evidence type="ECO:0000256" key="9">
    <source>
        <dbReference type="ARBA" id="ARBA00046608"/>
    </source>
</evidence>
<keyword evidence="3 10" id="KW-0444">Lipid biosynthesis</keyword>
<dbReference type="RefSeq" id="WP_130895022.1">
    <property type="nucleotide sequence ID" value="NZ_CP049835.1"/>
</dbReference>
<evidence type="ECO:0000256" key="3">
    <source>
        <dbReference type="ARBA" id="ARBA00022516"/>
    </source>
</evidence>
<dbReference type="PANTHER" id="PTHR30100:SF1">
    <property type="entry name" value="PHOSPHATE ACYLTRANSFERASE"/>
    <property type="match status" value="1"/>
</dbReference>
<keyword evidence="5 10" id="KW-0443">Lipid metabolism</keyword>
<dbReference type="AlphaFoldDB" id="A0A4Q9BEI3"/>
<comment type="similarity">
    <text evidence="10">Belongs to the PlsX family.</text>
</comment>
<evidence type="ECO:0000256" key="4">
    <source>
        <dbReference type="ARBA" id="ARBA00022679"/>
    </source>
</evidence>
<dbReference type="PANTHER" id="PTHR30100">
    <property type="entry name" value="FATTY ACID/PHOSPHOLIPID SYNTHESIS PROTEIN PLSX"/>
    <property type="match status" value="1"/>
</dbReference>
<dbReference type="InterPro" id="IPR012281">
    <property type="entry name" value="Phospholipid_synth_PlsX-like"/>
</dbReference>
<evidence type="ECO:0000256" key="5">
    <source>
        <dbReference type="ARBA" id="ARBA00023098"/>
    </source>
</evidence>
<evidence type="ECO:0000256" key="7">
    <source>
        <dbReference type="ARBA" id="ARBA00023264"/>
    </source>
</evidence>
<dbReference type="GO" id="GO:0008654">
    <property type="term" value="P:phospholipid biosynthetic process"/>
    <property type="evidence" value="ECO:0007669"/>
    <property type="project" value="UniProtKB-KW"/>
</dbReference>
<keyword evidence="6 10" id="KW-0594">Phospholipid biosynthesis</keyword>
<proteinExistence type="inferred from homology"/>
<dbReference type="EC" id="2.3.1.274" evidence="8 10"/>
<keyword evidence="11" id="KW-0012">Acyltransferase</keyword>
<evidence type="ECO:0000256" key="6">
    <source>
        <dbReference type="ARBA" id="ARBA00023209"/>
    </source>
</evidence>
<keyword evidence="4 10" id="KW-0808">Transferase</keyword>
<protein>
    <recommendedName>
        <fullName evidence="8 10">Phosphate acyltransferase</fullName>
        <ecNumber evidence="8 10">2.3.1.274</ecNumber>
    </recommendedName>
    <alternativeName>
        <fullName evidence="10">Acyl-ACP phosphotransacylase</fullName>
    </alternativeName>
    <alternativeName>
        <fullName evidence="10">Acyl-[acyl-carrier-protein]--phosphate acyltransferase</fullName>
    </alternativeName>
    <alternativeName>
        <fullName evidence="10">Phosphate-acyl-ACP acyltransferase</fullName>
    </alternativeName>
</protein>
<sequence>MKIAVDVMGGDYAPEAVIEGILLALSSLSNDDTILAVGPQDTIEQLLAKHGYAGKQIAIIPADQVIEMGEHPTKALSQKPNSSIGVGFHLLKEGKADVFASAGNTGAMMVGSLFSVKTIEGISRPAIAGFVPQEDGTYALMLDIGANADCKPEMLDQFAVLGSVYFEATTGKKAPRVGLMNIGEEEQKGNILSLATHALLKENKKINFIGNLEGKDFFKNKADVIVTDGFTGNIILKMGESLYKIMKDQGITNDFVENTNYEKYGGSPIIGINGNVIIAHGASSPLAIKNMIKLCRSVVESDVCGKIKAAIENQ</sequence>
<evidence type="ECO:0000256" key="8">
    <source>
        <dbReference type="ARBA" id="ARBA00024069"/>
    </source>
</evidence>
<evidence type="ECO:0000313" key="11">
    <source>
        <dbReference type="EMBL" id="TBH74407.1"/>
    </source>
</evidence>
<evidence type="ECO:0000256" key="1">
    <source>
        <dbReference type="ARBA" id="ARBA00001232"/>
    </source>
</evidence>